<gene>
    <name evidence="1" type="ORF">TELCIR_15495</name>
</gene>
<organism evidence="1 2">
    <name type="scientific">Teladorsagia circumcincta</name>
    <name type="common">Brown stomach worm</name>
    <name type="synonym">Ostertagia circumcincta</name>
    <dbReference type="NCBI Taxonomy" id="45464"/>
    <lineage>
        <taxon>Eukaryota</taxon>
        <taxon>Metazoa</taxon>
        <taxon>Ecdysozoa</taxon>
        <taxon>Nematoda</taxon>
        <taxon>Chromadorea</taxon>
        <taxon>Rhabditida</taxon>
        <taxon>Rhabditina</taxon>
        <taxon>Rhabditomorpha</taxon>
        <taxon>Strongyloidea</taxon>
        <taxon>Trichostrongylidae</taxon>
        <taxon>Teladorsagia</taxon>
    </lineage>
</organism>
<dbReference type="Proteomes" id="UP000230423">
    <property type="component" value="Unassembled WGS sequence"/>
</dbReference>
<evidence type="ECO:0000313" key="1">
    <source>
        <dbReference type="EMBL" id="PIO62925.1"/>
    </source>
</evidence>
<dbReference type="EMBL" id="KZ351501">
    <property type="protein sequence ID" value="PIO62925.1"/>
    <property type="molecule type" value="Genomic_DNA"/>
</dbReference>
<dbReference type="AlphaFoldDB" id="A0A2G9TYA6"/>
<name>A0A2G9TYA6_TELCI</name>
<accession>A0A2G9TYA6</accession>
<evidence type="ECO:0000313" key="2">
    <source>
        <dbReference type="Proteomes" id="UP000230423"/>
    </source>
</evidence>
<reference evidence="1 2" key="1">
    <citation type="submission" date="2015-09" db="EMBL/GenBank/DDBJ databases">
        <title>Draft genome of the parasitic nematode Teladorsagia circumcincta isolate WARC Sus (inbred).</title>
        <authorList>
            <person name="Mitreva M."/>
        </authorList>
    </citation>
    <scope>NUCLEOTIDE SEQUENCE [LARGE SCALE GENOMIC DNA]</scope>
    <source>
        <strain evidence="1 2">S</strain>
    </source>
</reference>
<proteinExistence type="predicted"/>
<sequence>MIRSQIRKLRESRRRVRMRQEFAKIGRLVALAVAQLILRDAIAGFKSSVVKKCKRSIRKFQLVGFHAFFRTYVQDRGKQ</sequence>
<protein>
    <submittedName>
        <fullName evidence="1">Uncharacterized protein</fullName>
    </submittedName>
</protein>
<keyword evidence="2" id="KW-1185">Reference proteome</keyword>